<feature type="signal peptide" evidence="1">
    <location>
        <begin position="1"/>
        <end position="20"/>
    </location>
</feature>
<comment type="caution">
    <text evidence="2">The sequence shown here is derived from an EMBL/GenBank/DDBJ whole genome shotgun (WGS) entry which is preliminary data.</text>
</comment>
<dbReference type="STRING" id="89187.ISM_09040"/>
<dbReference type="Proteomes" id="UP000005954">
    <property type="component" value="Unassembled WGS sequence"/>
</dbReference>
<sequence>MKLNFPLLALALCSAAPVLADAPEILDVAIEKQGMDWQVSVTIRHPDSGWDHYADGWEVIDAKGKRLGYRELMHPHVDEQPFTRSLRNVMVPDGMREIYVRAHCSDGSWTAEPVAVAVPF</sequence>
<reference evidence="2 3" key="1">
    <citation type="submission" date="2005-12" db="EMBL/GenBank/DDBJ databases">
        <authorList>
            <person name="Moran M.A."/>
            <person name="Ferriera S."/>
            <person name="Johnson J."/>
            <person name="Kravitz S."/>
            <person name="Halpern A."/>
            <person name="Remington K."/>
            <person name="Beeson K."/>
            <person name="Tran B."/>
            <person name="Rogers Y.-H."/>
            <person name="Friedman R."/>
            <person name="Venter J.C."/>
        </authorList>
    </citation>
    <scope>NUCLEOTIDE SEQUENCE [LARGE SCALE GENOMIC DNA]</scope>
    <source>
        <strain evidence="3">ATCC BAA-591 / DSM 15170 / ISM</strain>
    </source>
</reference>
<organism evidence="2 3">
    <name type="scientific">Roseovarius nubinhibens (strain ATCC BAA-591 / DSM 15170 / ISM)</name>
    <dbReference type="NCBI Taxonomy" id="89187"/>
    <lineage>
        <taxon>Bacteria</taxon>
        <taxon>Pseudomonadati</taxon>
        <taxon>Pseudomonadota</taxon>
        <taxon>Alphaproteobacteria</taxon>
        <taxon>Rhodobacterales</taxon>
        <taxon>Roseobacteraceae</taxon>
        <taxon>Roseovarius</taxon>
    </lineage>
</organism>
<dbReference type="HOGENOM" id="CLU_157187_0_0_5"/>
<gene>
    <name evidence="2" type="ORF">ISM_09040</name>
</gene>
<keyword evidence="1" id="KW-0732">Signal</keyword>
<protein>
    <submittedName>
        <fullName evidence="2">Uncharacterized protein</fullName>
    </submittedName>
</protein>
<evidence type="ECO:0000313" key="3">
    <source>
        <dbReference type="Proteomes" id="UP000005954"/>
    </source>
</evidence>
<dbReference type="RefSeq" id="WP_009813830.1">
    <property type="nucleotide sequence ID" value="NZ_CH724156.1"/>
</dbReference>
<dbReference type="eggNOG" id="ENOG5032S0I">
    <property type="taxonomic scope" value="Bacteria"/>
</dbReference>
<feature type="chain" id="PRO_5002659261" evidence="1">
    <location>
        <begin position="21"/>
        <end position="120"/>
    </location>
</feature>
<dbReference type="EMBL" id="AALY01000001">
    <property type="protein sequence ID" value="EAP78431.1"/>
    <property type="molecule type" value="Genomic_DNA"/>
</dbReference>
<proteinExistence type="predicted"/>
<accession>A3SM50</accession>
<dbReference type="AlphaFoldDB" id="A3SM50"/>
<evidence type="ECO:0000313" key="2">
    <source>
        <dbReference type="EMBL" id="EAP78431.1"/>
    </source>
</evidence>
<keyword evidence="3" id="KW-1185">Reference proteome</keyword>
<dbReference type="OrthoDB" id="573055at2"/>
<name>A3SM50_ROSNI</name>
<evidence type="ECO:0000256" key="1">
    <source>
        <dbReference type="SAM" id="SignalP"/>
    </source>
</evidence>